<name>A0A397S130_9GLOM</name>
<evidence type="ECO:0000313" key="1">
    <source>
        <dbReference type="EMBL" id="RIA80133.1"/>
    </source>
</evidence>
<comment type="caution">
    <text evidence="1">The sequence shown here is derived from an EMBL/GenBank/DDBJ whole genome shotgun (WGS) entry which is preliminary data.</text>
</comment>
<evidence type="ECO:0000313" key="2">
    <source>
        <dbReference type="Proteomes" id="UP000265703"/>
    </source>
</evidence>
<protein>
    <submittedName>
        <fullName evidence="1">Uncharacterized protein</fullName>
    </submittedName>
</protein>
<gene>
    <name evidence="1" type="ORF">C1645_839246</name>
</gene>
<dbReference type="Proteomes" id="UP000265703">
    <property type="component" value="Unassembled WGS sequence"/>
</dbReference>
<proteinExistence type="predicted"/>
<sequence>MNKVYWNELTRLLSKKFWFPSIDSNSISFSETVQNTRVYTHPSWFSTSGITKVLIKNPKSFSGPSNLTNKIRRFLESEKGESKTVNKPNTRNKEKEVAGKCTQCLHGITKENIKRTKKDLRLYCLNANAFTTTPELRWVLDTPYDIHNQAMDDLLKAYNSTFATGIKSSRPIPLELGYDSRLIMNRLGPFIVSEGQRSTRLISLDPGVRTFITGYSPDGYTVEWGKGNIDRIHRLCGFYDKLQNTWPYS</sequence>
<organism evidence="1 2">
    <name type="scientific">Glomus cerebriforme</name>
    <dbReference type="NCBI Taxonomy" id="658196"/>
    <lineage>
        <taxon>Eukaryota</taxon>
        <taxon>Fungi</taxon>
        <taxon>Fungi incertae sedis</taxon>
        <taxon>Mucoromycota</taxon>
        <taxon>Glomeromycotina</taxon>
        <taxon>Glomeromycetes</taxon>
        <taxon>Glomerales</taxon>
        <taxon>Glomeraceae</taxon>
        <taxon>Glomus</taxon>
    </lineage>
</organism>
<accession>A0A397S130</accession>
<dbReference type="EMBL" id="QKYT01001039">
    <property type="protein sequence ID" value="RIA80133.1"/>
    <property type="molecule type" value="Genomic_DNA"/>
</dbReference>
<keyword evidence="2" id="KW-1185">Reference proteome</keyword>
<reference evidence="1 2" key="1">
    <citation type="submission" date="2018-06" db="EMBL/GenBank/DDBJ databases">
        <title>Comparative genomics reveals the genomic features of Rhizophagus irregularis, R. cerebriforme, R. diaphanum and Gigaspora rosea, and their symbiotic lifestyle signature.</title>
        <authorList>
            <person name="Morin E."/>
            <person name="San Clemente H."/>
            <person name="Chen E.C.H."/>
            <person name="De La Providencia I."/>
            <person name="Hainaut M."/>
            <person name="Kuo A."/>
            <person name="Kohler A."/>
            <person name="Murat C."/>
            <person name="Tang N."/>
            <person name="Roy S."/>
            <person name="Loubradou J."/>
            <person name="Henrissat B."/>
            <person name="Grigoriev I.V."/>
            <person name="Corradi N."/>
            <person name="Roux C."/>
            <person name="Martin F.M."/>
        </authorList>
    </citation>
    <scope>NUCLEOTIDE SEQUENCE [LARGE SCALE GENOMIC DNA]</scope>
    <source>
        <strain evidence="1 2">DAOM 227022</strain>
    </source>
</reference>
<dbReference type="PANTHER" id="PTHR36172">
    <property type="match status" value="1"/>
</dbReference>
<dbReference type="OrthoDB" id="2444748at2759"/>
<dbReference type="PANTHER" id="PTHR36172:SF1">
    <property type="entry name" value="RESOLVASE-RELATED"/>
    <property type="match status" value="1"/>
</dbReference>
<dbReference type="AlphaFoldDB" id="A0A397S130"/>
<dbReference type="InterPro" id="IPR051491">
    <property type="entry name" value="Recombinase/Transposase-rel"/>
</dbReference>